<evidence type="ECO:0000313" key="1">
    <source>
        <dbReference type="Proteomes" id="UP000887580"/>
    </source>
</evidence>
<sequence>MNRRRRRLLWTIRWYFSEFRKHFLCGCWKKDGNNEIPMTLISLNENEDENGDEIESTPFLLSLPKLLDSQNTSLTSCVQCGRVFPDFFHGIRVFYRTGPWQWTCGRCAAIGTPSKPIIVIPNSKI</sequence>
<accession>A0AC35GDP8</accession>
<dbReference type="Proteomes" id="UP000887580">
    <property type="component" value="Unplaced"/>
</dbReference>
<reference evidence="2" key="1">
    <citation type="submission" date="2022-11" db="UniProtKB">
        <authorList>
            <consortium name="WormBaseParasite"/>
        </authorList>
    </citation>
    <scope>IDENTIFICATION</scope>
</reference>
<protein>
    <submittedName>
        <fullName evidence="2">Uncharacterized protein</fullName>
    </submittedName>
</protein>
<name>A0AC35GDP8_9BILA</name>
<evidence type="ECO:0000313" key="2">
    <source>
        <dbReference type="WBParaSite" id="PS1159_v2.g4321.t1"/>
    </source>
</evidence>
<organism evidence="1 2">
    <name type="scientific">Panagrolaimus sp. PS1159</name>
    <dbReference type="NCBI Taxonomy" id="55785"/>
    <lineage>
        <taxon>Eukaryota</taxon>
        <taxon>Metazoa</taxon>
        <taxon>Ecdysozoa</taxon>
        <taxon>Nematoda</taxon>
        <taxon>Chromadorea</taxon>
        <taxon>Rhabditida</taxon>
        <taxon>Tylenchina</taxon>
        <taxon>Panagrolaimomorpha</taxon>
        <taxon>Panagrolaimoidea</taxon>
        <taxon>Panagrolaimidae</taxon>
        <taxon>Panagrolaimus</taxon>
    </lineage>
</organism>
<proteinExistence type="predicted"/>
<dbReference type="WBParaSite" id="PS1159_v2.g4321.t1">
    <property type="protein sequence ID" value="PS1159_v2.g4321.t1"/>
    <property type="gene ID" value="PS1159_v2.g4321"/>
</dbReference>